<dbReference type="PANTHER" id="PTHR47968">
    <property type="entry name" value="CENTROMERE PROTEIN E"/>
    <property type="match status" value="1"/>
</dbReference>
<organism evidence="5 6">
    <name type="scientific">Leptomonas pyrrhocoris</name>
    <name type="common">Firebug parasite</name>
    <dbReference type="NCBI Taxonomy" id="157538"/>
    <lineage>
        <taxon>Eukaryota</taxon>
        <taxon>Discoba</taxon>
        <taxon>Euglenozoa</taxon>
        <taxon>Kinetoplastea</taxon>
        <taxon>Metakinetoplastina</taxon>
        <taxon>Trypanosomatida</taxon>
        <taxon>Trypanosomatidae</taxon>
        <taxon>Leishmaniinae</taxon>
        <taxon>Leptomonas</taxon>
    </lineage>
</organism>
<evidence type="ECO:0000313" key="6">
    <source>
        <dbReference type="Proteomes" id="UP000037923"/>
    </source>
</evidence>
<dbReference type="GeneID" id="26908194"/>
<dbReference type="OrthoDB" id="252579at2759"/>
<gene>
    <name evidence="5" type="ORF">ABB37_07909</name>
</gene>
<accession>A0A0N0DSI6</accession>
<feature type="compositionally biased region" description="Polar residues" evidence="4">
    <location>
        <begin position="95"/>
        <end position="109"/>
    </location>
</feature>
<evidence type="ECO:0000256" key="4">
    <source>
        <dbReference type="SAM" id="MobiDB-lite"/>
    </source>
</evidence>
<feature type="coiled-coil region" evidence="3">
    <location>
        <begin position="1080"/>
        <end position="1107"/>
    </location>
</feature>
<dbReference type="RefSeq" id="XP_015654581.1">
    <property type="nucleotide sequence ID" value="XM_015806710.1"/>
</dbReference>
<feature type="compositionally biased region" description="Low complexity" evidence="4">
    <location>
        <begin position="18"/>
        <end position="31"/>
    </location>
</feature>
<feature type="compositionally biased region" description="Polar residues" evidence="4">
    <location>
        <begin position="1286"/>
        <end position="1299"/>
    </location>
</feature>
<comment type="caution">
    <text evidence="5">The sequence shown here is derived from an EMBL/GenBank/DDBJ whole genome shotgun (WGS) entry which is preliminary data.</text>
</comment>
<feature type="compositionally biased region" description="Basic and acidic residues" evidence="4">
    <location>
        <begin position="720"/>
        <end position="736"/>
    </location>
</feature>
<keyword evidence="1 3" id="KW-0175">Coiled coil</keyword>
<feature type="compositionally biased region" description="Basic and acidic residues" evidence="4">
    <location>
        <begin position="652"/>
        <end position="662"/>
    </location>
</feature>
<feature type="compositionally biased region" description="Low complexity" evidence="4">
    <location>
        <begin position="117"/>
        <end position="133"/>
    </location>
</feature>
<dbReference type="VEuPathDB" id="TriTrypDB:LpyrH10_21_0450"/>
<dbReference type="EMBL" id="LGTL01000021">
    <property type="protein sequence ID" value="KPA76142.1"/>
    <property type="molecule type" value="Genomic_DNA"/>
</dbReference>
<feature type="compositionally biased region" description="Low complexity" evidence="4">
    <location>
        <begin position="477"/>
        <end position="502"/>
    </location>
</feature>
<feature type="region of interest" description="Disordered" evidence="4">
    <location>
        <begin position="615"/>
        <end position="790"/>
    </location>
</feature>
<keyword evidence="6" id="KW-1185">Reference proteome</keyword>
<feature type="compositionally biased region" description="Acidic residues" evidence="4">
    <location>
        <begin position="737"/>
        <end position="749"/>
    </location>
</feature>
<reference evidence="5 6" key="1">
    <citation type="submission" date="2015-07" db="EMBL/GenBank/DDBJ databases">
        <title>High-quality genome of monoxenous trypanosomatid Leptomonas pyrrhocoris.</title>
        <authorList>
            <person name="Flegontov P."/>
            <person name="Butenko A."/>
            <person name="Firsov S."/>
            <person name="Vlcek C."/>
            <person name="Logacheva M.D."/>
            <person name="Field M."/>
            <person name="Filatov D."/>
            <person name="Flegontova O."/>
            <person name="Gerasimov E."/>
            <person name="Jackson A.P."/>
            <person name="Kelly S."/>
            <person name="Opperdoes F."/>
            <person name="O'Reilly A."/>
            <person name="Votypka J."/>
            <person name="Yurchenko V."/>
            <person name="Lukes J."/>
        </authorList>
    </citation>
    <scope>NUCLEOTIDE SEQUENCE [LARGE SCALE GENOMIC DNA]</scope>
    <source>
        <strain evidence="5">H10</strain>
    </source>
</reference>
<feature type="region of interest" description="Disordered" evidence="4">
    <location>
        <begin position="477"/>
        <end position="602"/>
    </location>
</feature>
<feature type="region of interest" description="Disordered" evidence="4">
    <location>
        <begin position="806"/>
        <end position="871"/>
    </location>
</feature>
<feature type="region of interest" description="Disordered" evidence="4">
    <location>
        <begin position="1267"/>
        <end position="1321"/>
    </location>
</feature>
<feature type="compositionally biased region" description="Low complexity" evidence="4">
    <location>
        <begin position="668"/>
        <end position="689"/>
    </location>
</feature>
<name>A0A0N0DSI6_LEPPY</name>
<feature type="compositionally biased region" description="Low complexity" evidence="4">
    <location>
        <begin position="777"/>
        <end position="790"/>
    </location>
</feature>
<feature type="coiled-coil region" evidence="3">
    <location>
        <begin position="332"/>
        <end position="383"/>
    </location>
</feature>
<keyword evidence="2" id="KW-0505">Motor protein</keyword>
<evidence type="ECO:0000313" key="5">
    <source>
        <dbReference type="EMBL" id="KPA76142.1"/>
    </source>
</evidence>
<dbReference type="PANTHER" id="PTHR47968:SF75">
    <property type="entry name" value="CENTROMERE-ASSOCIATED PROTEIN E"/>
    <property type="match status" value="1"/>
</dbReference>
<protein>
    <submittedName>
        <fullName evidence="5">Uncharacterized protein</fullName>
    </submittedName>
</protein>
<feature type="compositionally biased region" description="Basic residues" evidence="4">
    <location>
        <begin position="622"/>
        <end position="633"/>
    </location>
</feature>
<proteinExistence type="predicted"/>
<feature type="compositionally biased region" description="Basic and acidic residues" evidence="4">
    <location>
        <begin position="1"/>
        <end position="16"/>
    </location>
</feature>
<feature type="compositionally biased region" description="Polar residues" evidence="4">
    <location>
        <begin position="264"/>
        <end position="292"/>
    </location>
</feature>
<evidence type="ECO:0000256" key="1">
    <source>
        <dbReference type="ARBA" id="ARBA00023054"/>
    </source>
</evidence>
<evidence type="ECO:0000256" key="2">
    <source>
        <dbReference type="ARBA" id="ARBA00023175"/>
    </source>
</evidence>
<feature type="region of interest" description="Disordered" evidence="4">
    <location>
        <begin position="1"/>
        <end position="317"/>
    </location>
</feature>
<dbReference type="OMA" id="HPMRRAN"/>
<dbReference type="GO" id="GO:0007018">
    <property type="term" value="P:microtubule-based movement"/>
    <property type="evidence" value="ECO:0007669"/>
    <property type="project" value="InterPro"/>
</dbReference>
<feature type="compositionally biased region" description="Low complexity" evidence="4">
    <location>
        <begin position="244"/>
        <end position="257"/>
    </location>
</feature>
<feature type="compositionally biased region" description="Polar residues" evidence="4">
    <location>
        <begin position="532"/>
        <end position="557"/>
    </location>
</feature>
<sequence>MEAHKSSQHFTIEKQRRAPSPEAASVPSPAAGRDPNSRGRSATPTEGGREGNTPAGEGGRRTPGQPHVTSPQLRRRGGGEGGKGSAAAVPPASSLFDTTVLTSSGSTPSGEGRRPMAHLLDSVASSSASLPSSQTPPRGTAWQSPDRKGDAGGSETAGRHRHQHTQQRQREPRPASSESATGSARLVGRTHNAEESTFAELLGETPAWSPALSHAQLKPTPQQTHPSARARPFEGPPVSTTPTSHQHQSHLQQQQQQRQREGSPQKNEGSNFGTPTSANTENPSSVLEGSSFSRDDDLRTGGQGMPSPAGHGDNWASPSEVLRLRTMFHDIAERYQREQTRLQTELQKAQEECNVYASERARVQQLQKSYTEGLAQCERAKQQQAQWTEERALQQLQLEKMMIENQRLQLFIAKKQRLHRPTKGANAIFVPTESQERIRAAVQGVTTAAAAAAAEARFGETSLSPLPVPYWPMGSVRGTTPGATTRPTAAAAPPPLASTSPPVVFAGELGGFGSPPAHRGAPPGRTLEVQGSPYTFLSSESTPQPDPSQRTLSPSLPQEQQQQQRTRTVEIGSVTGVDHTQLPGPANTAASTRGEVTRVSPSTGVSAVTLLSAAAPEPQHRQQQRQHQQHASHRSGDAAHTVAAARQPNCQDEGRSEGDGEHGHRRSSSLATPSLTASGAATTPTLSSLQSAGASVPERELEGLTSNTEEEGGSAVVGDSGEHARRFLKESGRSEGEGEGDAEDEEETEENARNDATGGRTSGEFDPSYARGVTDTSSSSNSHGSNASMGGVAAAGAVGRFIDAQTQRQPPQQRQEELHSSSFVMSGSQGGGGWLTSTTQTSDTPHKATDGAAARSSVATATTTTTTTSTTTPSLLASAAAAIPNGFSTSASSTAASNATAWSLQYLYQLPRTPAEALQEELRMMKELRRLGDENASLEARLQHLAALKAMDADQREQQLLRLAQEHEQARSSAARWASTAQQLQAEVSTLEAQSAETRAALEEVLTTSRRRQQQAQERLIELEASSRAALTATREETLTKMSVLRRTWCDFMREQQQHQRQREQTCDATPSSPGAVQDCERLQKTIDDLRADLHAARIAQTELQDRLHTADAAAKARLMHVTDTLATTHDALDRLTCEKNNAALQIDQLEAEVERLREAAVTREACMRAMEQRLRLATDELATQAERSDDAATWKARAVSVEEELATQRAYYEKEINVYKTAACNMQDRYHGEMQTAGRRYEKLVLRFEAMKLRLNAALSAGVCGEQGGDEWTAPKKPVKGQAKSPVNTPDNSPNTTAAKGLRRQQQQAQKKAGDEEGEEELIVAAHPALQRTAKLACDSVRALRTSVEATDRIVKSLNRAASP</sequence>
<feature type="coiled-coil region" evidence="3">
    <location>
        <begin position="928"/>
        <end position="1026"/>
    </location>
</feature>
<feature type="coiled-coil region" evidence="3">
    <location>
        <begin position="1133"/>
        <end position="1188"/>
    </location>
</feature>
<dbReference type="Proteomes" id="UP000037923">
    <property type="component" value="Unassembled WGS sequence"/>
</dbReference>
<dbReference type="InterPro" id="IPR027640">
    <property type="entry name" value="Kinesin-like_fam"/>
</dbReference>
<evidence type="ECO:0000256" key="3">
    <source>
        <dbReference type="SAM" id="Coils"/>
    </source>
</evidence>
<dbReference type="GO" id="GO:0003777">
    <property type="term" value="F:microtubule motor activity"/>
    <property type="evidence" value="ECO:0007669"/>
    <property type="project" value="InterPro"/>
</dbReference>
<feature type="compositionally biased region" description="Low complexity" evidence="4">
    <location>
        <begin position="852"/>
        <end position="871"/>
    </location>
</feature>